<dbReference type="AlphaFoldDB" id="A0A1H9JPN8"/>
<protein>
    <submittedName>
        <fullName evidence="1">V/A-type H+-transporting ATPase subunit E</fullName>
    </submittedName>
</protein>
<dbReference type="STRING" id="163.SAMN04487775_103200"/>
<proteinExistence type="predicted"/>
<dbReference type="EMBL" id="FOFU01000014">
    <property type="protein sequence ID" value="SEQ88864.1"/>
    <property type="molecule type" value="Genomic_DNA"/>
</dbReference>
<dbReference type="RefSeq" id="WP_074645618.1">
    <property type="nucleotide sequence ID" value="NZ_FOFU01000014.1"/>
</dbReference>
<keyword evidence="2" id="KW-1185">Reference proteome</keyword>
<reference evidence="1 2" key="1">
    <citation type="submission" date="2016-10" db="EMBL/GenBank/DDBJ databases">
        <authorList>
            <person name="de Groot N.N."/>
        </authorList>
    </citation>
    <scope>NUCLEOTIDE SEQUENCE [LARGE SCALE GENOMIC DNA]</scope>
    <source>
        <strain evidence="1 2">B25</strain>
    </source>
</reference>
<evidence type="ECO:0000313" key="2">
    <source>
        <dbReference type="Proteomes" id="UP000182360"/>
    </source>
</evidence>
<dbReference type="Proteomes" id="UP000182360">
    <property type="component" value="Unassembled WGS sequence"/>
</dbReference>
<evidence type="ECO:0000313" key="1">
    <source>
        <dbReference type="EMBL" id="SEQ88864.1"/>
    </source>
</evidence>
<gene>
    <name evidence="1" type="ORF">SAMN04487977_11433</name>
</gene>
<name>A0A1H9JPN8_9SPIR</name>
<accession>A0A1H9JPN8</accession>
<organism evidence="1 2">
    <name type="scientific">Treponema bryantii</name>
    <dbReference type="NCBI Taxonomy" id="163"/>
    <lineage>
        <taxon>Bacteria</taxon>
        <taxon>Pseudomonadati</taxon>
        <taxon>Spirochaetota</taxon>
        <taxon>Spirochaetia</taxon>
        <taxon>Spirochaetales</taxon>
        <taxon>Treponemataceae</taxon>
        <taxon>Treponema</taxon>
    </lineage>
</organism>
<sequence>MQELRSTDILDKEIQADARKKAERMLQKADRDCETLIASVEADIQKAADEKKAFFNNKLNSFETDRKAVVPLEKERFKVSFIQNAIIQNINKYLEGLSEEKRLELASRNFDFKTEHKVNAYVYGFSPDAAKKFLSKKLGDKLLSCSETKFGAFVLEEDLGLSKPEGMILESEDKKFRRRLTINEVIEKLLDTNRAELSTTLFGGDL</sequence>
<dbReference type="OrthoDB" id="361972at2"/>